<gene>
    <name evidence="2" type="ORF">CLV52_0904</name>
</gene>
<dbReference type="PANTHER" id="PTHR43649">
    <property type="entry name" value="ARABINOSE-BINDING PROTEIN-RELATED"/>
    <property type="match status" value="1"/>
</dbReference>
<dbReference type="AlphaFoldDB" id="A0A4R7FRB4"/>
<evidence type="ECO:0000313" key="3">
    <source>
        <dbReference type="Proteomes" id="UP000295344"/>
    </source>
</evidence>
<dbReference type="Pfam" id="PF01547">
    <property type="entry name" value="SBP_bac_1"/>
    <property type="match status" value="1"/>
</dbReference>
<dbReference type="PROSITE" id="PS51257">
    <property type="entry name" value="PROKAR_LIPOPROTEIN"/>
    <property type="match status" value="1"/>
</dbReference>
<accession>A0A4R7FRB4</accession>
<evidence type="ECO:0000256" key="1">
    <source>
        <dbReference type="SAM" id="SignalP"/>
    </source>
</evidence>
<reference evidence="2 3" key="1">
    <citation type="submission" date="2019-03" db="EMBL/GenBank/DDBJ databases">
        <title>Genomic Encyclopedia of Archaeal and Bacterial Type Strains, Phase II (KMG-II): from individual species to whole genera.</title>
        <authorList>
            <person name="Goeker M."/>
        </authorList>
    </citation>
    <scope>NUCLEOTIDE SEQUENCE [LARGE SCALE GENOMIC DNA]</scope>
    <source>
        <strain evidence="2 3">DSM 24782</strain>
    </source>
</reference>
<organism evidence="2 3">
    <name type="scientific">Amnibacterium kyonggiense</name>
    <dbReference type="NCBI Taxonomy" id="595671"/>
    <lineage>
        <taxon>Bacteria</taxon>
        <taxon>Bacillati</taxon>
        <taxon>Actinomycetota</taxon>
        <taxon>Actinomycetes</taxon>
        <taxon>Micrococcales</taxon>
        <taxon>Microbacteriaceae</taxon>
        <taxon>Amnibacterium</taxon>
    </lineage>
</organism>
<name>A0A4R7FRB4_9MICO</name>
<dbReference type="Proteomes" id="UP000295344">
    <property type="component" value="Unassembled WGS sequence"/>
</dbReference>
<dbReference type="Gene3D" id="3.40.190.10">
    <property type="entry name" value="Periplasmic binding protein-like II"/>
    <property type="match status" value="2"/>
</dbReference>
<proteinExistence type="predicted"/>
<feature type="chain" id="PRO_5039143579" evidence="1">
    <location>
        <begin position="30"/>
        <end position="418"/>
    </location>
</feature>
<dbReference type="InterPro" id="IPR006059">
    <property type="entry name" value="SBP"/>
</dbReference>
<dbReference type="InterPro" id="IPR050490">
    <property type="entry name" value="Bact_solute-bd_prot1"/>
</dbReference>
<keyword evidence="3" id="KW-1185">Reference proteome</keyword>
<sequence>MRTPVSRRVGAAAIAAALLVGVSACSSTAGSPSGDSGGKGTVTFFSWDALATMKPLVAEFEKENPGIKVDMSYAPPVDEYVNTLQKRLLARNAADVFILGNHKEQIGGGYVKDLTGTTAAKVQSPFGTKMNTYNGKVYGISTATWGGGFLVNETLAAKAGITSAPQTWSELLTDLKKFKAAGITGLQEAGDGTTTTIMGLIGRADATSGGNMDANIYNGKTTFAASWTKPLETWSQLYTSGLVNKSAAGLTGPQIVTEFDQQKVAMITTGAWQVAPSRKALPSGTKLNFWPIPSEDGAPYWAGAASPPYAINSKAKNPVGAQKFVNFLASEKGVSMYAAETGSIMTTSNYKQDLDPALQTMYKDVVAGNVWCTWQAWPGTNSAPLDQTLIANMQKVQLGQETGAQMAKALDTEWNSVK</sequence>
<comment type="caution">
    <text evidence="2">The sequence shown here is derived from an EMBL/GenBank/DDBJ whole genome shotgun (WGS) entry which is preliminary data.</text>
</comment>
<evidence type="ECO:0000313" key="2">
    <source>
        <dbReference type="EMBL" id="TDS80347.1"/>
    </source>
</evidence>
<dbReference type="SUPFAM" id="SSF53850">
    <property type="entry name" value="Periplasmic binding protein-like II"/>
    <property type="match status" value="1"/>
</dbReference>
<protein>
    <submittedName>
        <fullName evidence="2">Carbohydrate ABC transporter substrate-binding protein (CUT1 family)</fullName>
    </submittedName>
</protein>
<feature type="signal peptide" evidence="1">
    <location>
        <begin position="1"/>
        <end position="29"/>
    </location>
</feature>
<dbReference type="RefSeq" id="WP_162850706.1">
    <property type="nucleotide sequence ID" value="NZ_BAAARP010000001.1"/>
</dbReference>
<dbReference type="EMBL" id="SOAM01000001">
    <property type="protein sequence ID" value="TDS80347.1"/>
    <property type="molecule type" value="Genomic_DNA"/>
</dbReference>
<keyword evidence="1" id="KW-0732">Signal</keyword>